<evidence type="ECO:0000313" key="2">
    <source>
        <dbReference type="EMBL" id="MBT1155492.1"/>
    </source>
</evidence>
<name>A0A9X1D3V8_9HYPH</name>
<dbReference type="InterPro" id="IPR025438">
    <property type="entry name" value="DUF4180"/>
</dbReference>
<keyword evidence="3" id="KW-1185">Reference proteome</keyword>
<reference evidence="2" key="2">
    <citation type="submission" date="2021-03" db="EMBL/GenBank/DDBJ databases">
        <authorList>
            <person name="Artuso I."/>
            <person name="Turrini P."/>
            <person name="Pirolo M."/>
            <person name="Lugli G.A."/>
            <person name="Ventura M."/>
            <person name="Visca P."/>
        </authorList>
    </citation>
    <scope>NUCLEOTIDE SEQUENCE</scope>
    <source>
        <strain evidence="2">LMG 26462</strain>
    </source>
</reference>
<dbReference type="EMBL" id="JAFLWW010000002">
    <property type="protein sequence ID" value="MBT1155492.1"/>
    <property type="molecule type" value="Genomic_DNA"/>
</dbReference>
<sequence>MTQIVEIGKSRVLSFSQSGSVLRTPADANDFISEAWSNEADFLAIPVERLGPDFLKLSTGVAGEVFQKFVNYGLGCAIVGDVTQALDGSGALRDFVRETNKGKSIWFVPDFDELQHRFEKQATLQS</sequence>
<dbReference type="RefSeq" id="WP_214387619.1">
    <property type="nucleotide sequence ID" value="NZ_JAFLWW010000002.1"/>
</dbReference>
<dbReference type="Pfam" id="PF13788">
    <property type="entry name" value="DUF4180"/>
    <property type="match status" value="1"/>
</dbReference>
<evidence type="ECO:0000259" key="1">
    <source>
        <dbReference type="Pfam" id="PF13788"/>
    </source>
</evidence>
<proteinExistence type="predicted"/>
<comment type="caution">
    <text evidence="2">The sequence shown here is derived from an EMBL/GenBank/DDBJ whole genome shotgun (WGS) entry which is preliminary data.</text>
</comment>
<gene>
    <name evidence="2" type="ORF">J1C56_07785</name>
</gene>
<dbReference type="AlphaFoldDB" id="A0A9X1D3V8"/>
<protein>
    <submittedName>
        <fullName evidence="2">DUF4180 domain-containing protein</fullName>
    </submittedName>
</protein>
<dbReference type="Proteomes" id="UP001138921">
    <property type="component" value="Unassembled WGS sequence"/>
</dbReference>
<reference evidence="2" key="1">
    <citation type="journal article" date="2021" name="Microorganisms">
        <title>Phylogenomic Reconstruction and Metabolic Potential of the Genus Aminobacter.</title>
        <authorList>
            <person name="Artuso I."/>
            <person name="Turrini P."/>
            <person name="Pirolo M."/>
            <person name="Lugli G.A."/>
            <person name="Ventura M."/>
            <person name="Visca P."/>
        </authorList>
    </citation>
    <scope>NUCLEOTIDE SEQUENCE</scope>
    <source>
        <strain evidence="2">LMG 26462</strain>
    </source>
</reference>
<organism evidence="2 3">
    <name type="scientific">Aminobacter anthyllidis</name>
    <dbReference type="NCBI Taxonomy" id="1035067"/>
    <lineage>
        <taxon>Bacteria</taxon>
        <taxon>Pseudomonadati</taxon>
        <taxon>Pseudomonadota</taxon>
        <taxon>Alphaproteobacteria</taxon>
        <taxon>Hyphomicrobiales</taxon>
        <taxon>Phyllobacteriaceae</taxon>
        <taxon>Aminobacter</taxon>
    </lineage>
</organism>
<accession>A0A9X1D3V8</accession>
<evidence type="ECO:0000313" key="3">
    <source>
        <dbReference type="Proteomes" id="UP001138921"/>
    </source>
</evidence>
<feature type="domain" description="DUF4180" evidence="1">
    <location>
        <begin position="9"/>
        <end position="117"/>
    </location>
</feature>